<reference evidence="1" key="1">
    <citation type="submission" date="2014-09" db="EMBL/GenBank/DDBJ databases">
        <title>Genome sequence of the luminous mushroom Mycena chlorophos for searching fungal bioluminescence genes.</title>
        <authorList>
            <person name="Tanaka Y."/>
            <person name="Kasuga D."/>
            <person name="Oba Y."/>
            <person name="Hase S."/>
            <person name="Sato K."/>
            <person name="Oba Y."/>
            <person name="Sakakibara Y."/>
        </authorList>
    </citation>
    <scope>NUCLEOTIDE SEQUENCE</scope>
</reference>
<keyword evidence="2" id="KW-1185">Reference proteome</keyword>
<evidence type="ECO:0000313" key="2">
    <source>
        <dbReference type="Proteomes" id="UP000815677"/>
    </source>
</evidence>
<evidence type="ECO:0008006" key="3">
    <source>
        <dbReference type="Google" id="ProtNLM"/>
    </source>
</evidence>
<dbReference type="Proteomes" id="UP000815677">
    <property type="component" value="Unassembled WGS sequence"/>
</dbReference>
<protein>
    <recommendedName>
        <fullName evidence="3">F-box domain-containing protein</fullName>
    </recommendedName>
</protein>
<dbReference type="SUPFAM" id="SSF52047">
    <property type="entry name" value="RNI-like"/>
    <property type="match status" value="1"/>
</dbReference>
<organism evidence="1 2">
    <name type="scientific">Mycena chlorophos</name>
    <name type="common">Agaric fungus</name>
    <name type="synonym">Agaricus chlorophos</name>
    <dbReference type="NCBI Taxonomy" id="658473"/>
    <lineage>
        <taxon>Eukaryota</taxon>
        <taxon>Fungi</taxon>
        <taxon>Dikarya</taxon>
        <taxon>Basidiomycota</taxon>
        <taxon>Agaricomycotina</taxon>
        <taxon>Agaricomycetes</taxon>
        <taxon>Agaricomycetidae</taxon>
        <taxon>Agaricales</taxon>
        <taxon>Marasmiineae</taxon>
        <taxon>Mycenaceae</taxon>
        <taxon>Mycena</taxon>
    </lineage>
</organism>
<dbReference type="EMBL" id="DF849957">
    <property type="protein sequence ID" value="GAT60555.1"/>
    <property type="molecule type" value="Genomic_DNA"/>
</dbReference>
<accession>A0ABQ0MB09</accession>
<name>A0ABQ0MB09_MYCCL</name>
<sequence>MAEPSPPDSSLTSAQPKTLAPVYCLPNEILALIIELYAHTSSYYSRSALYNLSWTKVLLVCRWWYQVGRVQRHLWSYIHIERPFILPDSFVRRIRTQLENSGLQPQLTVRFSLLGEPEIALCQWLLNHHSSDVVSFDVSGPAETVHLLLSPLSPNPLTALRCLKLGYYGAEGLALPDEFLRGALPCLKELALNRTPLTWNLLHGLERLKLHGCANSASVGAPPNVGDILRLVQASPGLRALDLVPQEGDTFHSDAATDVAYSKIPLPFLEFLHIQDVVSPITLLLNHLTIPVRATLQLFPYRISVGLDIRAILIPLRKLIRSPRRNEFHALVLSTGRSTTGTHFGCKMDLVETPSSPSYLRLSHRSIFDDGHPLNEAALTLHTHPRTERALRQILTKFLHAARAELLTHLDTRYARGLGVPTWRALLRLLPALQSIGMEVTDRFSDPDNEPEWRESQLRSVVSLLEALRDSSASSSVRLLRLTIQRWIGPPYGKEAPPSDEEAAWLAPFLAALEAFVRQRRSDFDSDPASARSLDIVIVDERGFLDAVTNSSVLERIAGCMEGMGSLERKRSEEKNP</sequence>
<evidence type="ECO:0000313" key="1">
    <source>
        <dbReference type="EMBL" id="GAT60555.1"/>
    </source>
</evidence>
<proteinExistence type="predicted"/>
<gene>
    <name evidence="1" type="ORF">MCHLO_16683</name>
</gene>